<dbReference type="Proteomes" id="UP001596067">
    <property type="component" value="Unassembled WGS sequence"/>
</dbReference>
<dbReference type="InterPro" id="IPR007278">
    <property type="entry name" value="DUF397"/>
</dbReference>
<accession>A0ABW1F3D3</accession>
<dbReference type="EMBL" id="JBHSOD010000040">
    <property type="protein sequence ID" value="MFC5888434.1"/>
    <property type="molecule type" value="Genomic_DNA"/>
</dbReference>
<reference evidence="3" key="1">
    <citation type="journal article" date="2019" name="Int. J. Syst. Evol. Microbiol.">
        <title>The Global Catalogue of Microorganisms (GCM) 10K type strain sequencing project: providing services to taxonomists for standard genome sequencing and annotation.</title>
        <authorList>
            <consortium name="The Broad Institute Genomics Platform"/>
            <consortium name="The Broad Institute Genome Sequencing Center for Infectious Disease"/>
            <person name="Wu L."/>
            <person name="Ma J."/>
        </authorList>
    </citation>
    <scope>NUCLEOTIDE SEQUENCE [LARGE SCALE GENOMIC DNA]</scope>
    <source>
        <strain evidence="3">CGMCC 4.1469</strain>
    </source>
</reference>
<evidence type="ECO:0000313" key="3">
    <source>
        <dbReference type="Proteomes" id="UP001596067"/>
    </source>
</evidence>
<evidence type="ECO:0000259" key="1">
    <source>
        <dbReference type="Pfam" id="PF04149"/>
    </source>
</evidence>
<comment type="caution">
    <text evidence="2">The sequence shown here is derived from an EMBL/GenBank/DDBJ whole genome shotgun (WGS) entry which is preliminary data.</text>
</comment>
<evidence type="ECO:0000313" key="2">
    <source>
        <dbReference type="EMBL" id="MFC5888434.1"/>
    </source>
</evidence>
<feature type="domain" description="DUF397" evidence="1">
    <location>
        <begin position="28"/>
        <end position="67"/>
    </location>
</feature>
<organism evidence="2 3">
    <name type="scientific">Kitasatospora aburaviensis</name>
    <dbReference type="NCBI Taxonomy" id="67265"/>
    <lineage>
        <taxon>Bacteria</taxon>
        <taxon>Bacillati</taxon>
        <taxon>Actinomycetota</taxon>
        <taxon>Actinomycetes</taxon>
        <taxon>Kitasatosporales</taxon>
        <taxon>Streptomycetaceae</taxon>
        <taxon>Kitasatospora</taxon>
    </lineage>
</organism>
<protein>
    <submittedName>
        <fullName evidence="2">DUF397 domain-containing protein</fullName>
    </submittedName>
</protein>
<keyword evidence="3" id="KW-1185">Reference proteome</keyword>
<sequence length="80" mass="8480">MTDHNLYELDFSRIQFNRACGGNQGGGDDGESCVTLGAVPHAPGVFALGDSKRPDREPLLFTAEELTTAGIDPARFGLSV</sequence>
<proteinExistence type="predicted"/>
<name>A0ABW1F3D3_9ACTN</name>
<gene>
    <name evidence="2" type="ORF">ACFP0N_26050</name>
</gene>
<dbReference type="RefSeq" id="WP_313765464.1">
    <property type="nucleotide sequence ID" value="NZ_BAAAVH010000002.1"/>
</dbReference>
<dbReference type="Pfam" id="PF04149">
    <property type="entry name" value="DUF397"/>
    <property type="match status" value="1"/>
</dbReference>